<dbReference type="Proteomes" id="UP001369736">
    <property type="component" value="Unassembled WGS sequence"/>
</dbReference>
<keyword evidence="2" id="KW-1185">Reference proteome</keyword>
<protein>
    <recommendedName>
        <fullName evidence="3">DUF4089 domain-containing protein</fullName>
    </recommendedName>
</protein>
<name>A0ABU8MFU4_9PSEU</name>
<dbReference type="EMBL" id="JBBEGM010000019">
    <property type="protein sequence ID" value="MEJ2865545.1"/>
    <property type="molecule type" value="Genomic_DNA"/>
</dbReference>
<proteinExistence type="predicted"/>
<evidence type="ECO:0008006" key="3">
    <source>
        <dbReference type="Google" id="ProtNLM"/>
    </source>
</evidence>
<evidence type="ECO:0000313" key="1">
    <source>
        <dbReference type="EMBL" id="MEJ2865545.1"/>
    </source>
</evidence>
<evidence type="ECO:0000313" key="2">
    <source>
        <dbReference type="Proteomes" id="UP001369736"/>
    </source>
</evidence>
<reference evidence="1 2" key="1">
    <citation type="submission" date="2024-03" db="EMBL/GenBank/DDBJ databases">
        <title>Actinomycetospora sp. OC33-EN07, a novel actinomycete isolated from wild orchid (Aerides multiflora).</title>
        <authorList>
            <person name="Suriyachadkun C."/>
        </authorList>
    </citation>
    <scope>NUCLEOTIDE SEQUENCE [LARGE SCALE GENOMIC DNA]</scope>
    <source>
        <strain evidence="1 2">OC33-EN07</strain>
    </source>
</reference>
<sequence>MNADAVTAAAVLAGLPLGEDRAAAVADLLGAWVPAANALSARMQAEEVRDLAPATVFGPVVP</sequence>
<accession>A0ABU8MFU4</accession>
<dbReference type="RefSeq" id="WP_337706918.1">
    <property type="nucleotide sequence ID" value="NZ_JBBEGM010000019.1"/>
</dbReference>
<comment type="caution">
    <text evidence="1">The sequence shown here is derived from an EMBL/GenBank/DDBJ whole genome shotgun (WGS) entry which is preliminary data.</text>
</comment>
<organism evidence="1 2">
    <name type="scientific">Actinomycetospora flava</name>
    <dbReference type="NCBI Taxonomy" id="3129232"/>
    <lineage>
        <taxon>Bacteria</taxon>
        <taxon>Bacillati</taxon>
        <taxon>Actinomycetota</taxon>
        <taxon>Actinomycetes</taxon>
        <taxon>Pseudonocardiales</taxon>
        <taxon>Pseudonocardiaceae</taxon>
        <taxon>Actinomycetospora</taxon>
    </lineage>
</organism>
<gene>
    <name evidence="1" type="ORF">WCD58_30610</name>
</gene>